<dbReference type="AlphaFoldDB" id="A0A5S6QSF0"/>
<dbReference type="WBParaSite" id="TMUE_2000010074.1">
    <property type="protein sequence ID" value="TMUE_2000010074.1"/>
    <property type="gene ID" value="WBGene00286914"/>
</dbReference>
<feature type="compositionally biased region" description="Basic and acidic residues" evidence="5">
    <location>
        <begin position="142"/>
        <end position="156"/>
    </location>
</feature>
<comment type="similarity">
    <text evidence="1 4">Belongs to the AAA ATPase family.</text>
</comment>
<protein>
    <submittedName>
        <fullName evidence="8 9">AAA+ ATPase domain-containing protein</fullName>
    </submittedName>
</protein>
<evidence type="ECO:0000256" key="3">
    <source>
        <dbReference type="ARBA" id="ARBA00022840"/>
    </source>
</evidence>
<sequence length="544" mass="60551">MEDDGDCIFDMWKQLHAKKIQDGLATTSRRERSDPVTVEWDPFGESVGSADDPKSNQPFVEYERNVEVRPTSSALDSSGEHSEDFCCASELMLCEAAYKSERDYIDRRKATVTDANGSQVFQPFTYAWKQKCSSHVGEGNETVDKSNEKSHKRGDAVENKKLVYRNACRPIPSLSMYSGSRSRPLGLVSREFKPPIRSLDEQQGIGNSKRNDCKKAALADFGSGTGDEHAMTKLATPESSSDSVVRSVDEELLGVIESEIVQPASCSWDDVAGLAEVKSTVKEIVIWPMLRPDIFKGLRAPSKGILFFGPPGTGKTLIGGCIASQCKATFFSISASSLTSKWVGEGEKLVRALFTVARLRLPSVIFIDEVDSLLTKRSESDHESTRRMKNEFFSQMEGVGVSKEERLLVVGATNRPWELDEAALRRFTRRLYVPLPNAEARADIIKRLLSAHKHSVSDTAVNSIAQQCEGYSGADMEELCREAALFPVRRIPEVESIDLEQVPPITEDDFENARCRIKSTVCLSSIAEYERWNLQYGFIRSVQP</sequence>
<dbReference type="STRING" id="70415.A0A5S6QSF0"/>
<dbReference type="InterPro" id="IPR041569">
    <property type="entry name" value="AAA_lid_3"/>
</dbReference>
<dbReference type="InterPro" id="IPR003593">
    <property type="entry name" value="AAA+_ATPase"/>
</dbReference>
<dbReference type="PANTHER" id="PTHR23074:SF17">
    <property type="entry name" value="FIDGETIN-LIKE PROTEIN 1"/>
    <property type="match status" value="1"/>
</dbReference>
<keyword evidence="7" id="KW-1185">Reference proteome</keyword>
<name>A0A5S6QSF0_TRIMR</name>
<reference evidence="8 9" key="3">
    <citation type="submission" date="2019-12" db="UniProtKB">
        <authorList>
            <consortium name="WormBaseParasite"/>
        </authorList>
    </citation>
    <scope>IDENTIFICATION</scope>
</reference>
<dbReference type="Gene3D" id="3.40.50.300">
    <property type="entry name" value="P-loop containing nucleotide triphosphate hydrolases"/>
    <property type="match status" value="1"/>
</dbReference>
<dbReference type="SMART" id="SM00382">
    <property type="entry name" value="AAA"/>
    <property type="match status" value="1"/>
</dbReference>
<dbReference type="InterPro" id="IPR003959">
    <property type="entry name" value="ATPase_AAA_core"/>
</dbReference>
<dbReference type="PROSITE" id="PS00674">
    <property type="entry name" value="AAA"/>
    <property type="match status" value="1"/>
</dbReference>
<dbReference type="GO" id="GO:0008017">
    <property type="term" value="F:microtubule binding"/>
    <property type="evidence" value="ECO:0007669"/>
    <property type="project" value="UniProtKB-ARBA"/>
</dbReference>
<proteinExistence type="inferred from homology"/>
<dbReference type="PANTHER" id="PTHR23074">
    <property type="entry name" value="AAA DOMAIN-CONTAINING"/>
    <property type="match status" value="1"/>
</dbReference>
<feature type="region of interest" description="Disordered" evidence="5">
    <location>
        <begin position="137"/>
        <end position="156"/>
    </location>
</feature>
<accession>A0A5S6QSF0</accession>
<dbReference type="SUPFAM" id="SSF52540">
    <property type="entry name" value="P-loop containing nucleoside triphosphate hydrolases"/>
    <property type="match status" value="1"/>
</dbReference>
<evidence type="ECO:0000313" key="9">
    <source>
        <dbReference type="WBParaSite" id="TMUE_2000010074.1"/>
    </source>
</evidence>
<dbReference type="Gene3D" id="1.10.8.60">
    <property type="match status" value="1"/>
</dbReference>
<evidence type="ECO:0000313" key="7">
    <source>
        <dbReference type="Proteomes" id="UP000046395"/>
    </source>
</evidence>
<dbReference type="Pfam" id="PF00004">
    <property type="entry name" value="AAA"/>
    <property type="match status" value="1"/>
</dbReference>
<feature type="region of interest" description="Disordered" evidence="5">
    <location>
        <begin position="22"/>
        <end position="57"/>
    </location>
</feature>
<evidence type="ECO:0000259" key="6">
    <source>
        <dbReference type="SMART" id="SM00382"/>
    </source>
</evidence>
<dbReference type="InterPro" id="IPR027417">
    <property type="entry name" value="P-loop_NTPase"/>
</dbReference>
<evidence type="ECO:0000256" key="4">
    <source>
        <dbReference type="RuleBase" id="RU003651"/>
    </source>
</evidence>
<feature type="domain" description="AAA+ ATPase" evidence="6">
    <location>
        <begin position="301"/>
        <end position="437"/>
    </location>
</feature>
<dbReference type="InterPro" id="IPR050304">
    <property type="entry name" value="MT-severing_AAA_ATPase"/>
</dbReference>
<reference evidence="7" key="2">
    <citation type="submission" date="2014-03" db="EMBL/GenBank/DDBJ databases">
        <title>The whipworm genome and dual-species transcriptomics of an intimate host-pathogen interaction.</title>
        <authorList>
            <person name="Foth B.J."/>
            <person name="Tsai I.J."/>
            <person name="Reid A.J."/>
            <person name="Bancroft A.J."/>
            <person name="Nichol S."/>
            <person name="Tracey A."/>
            <person name="Holroyd N."/>
            <person name="Cotton J.A."/>
            <person name="Stanley E.J."/>
            <person name="Zarowiecki M."/>
            <person name="Liu J.Z."/>
            <person name="Huckvale T."/>
            <person name="Cooper P.J."/>
            <person name="Grencis R.K."/>
            <person name="Berriman M."/>
        </authorList>
    </citation>
    <scope>NUCLEOTIDE SEQUENCE [LARGE SCALE GENOMIC DNA]</scope>
    <source>
        <strain evidence="7">Edinburgh</strain>
    </source>
</reference>
<evidence type="ECO:0000256" key="2">
    <source>
        <dbReference type="ARBA" id="ARBA00022741"/>
    </source>
</evidence>
<keyword evidence="3 4" id="KW-0067">ATP-binding</keyword>
<evidence type="ECO:0000313" key="8">
    <source>
        <dbReference type="WBParaSite" id="TMUE_0000000123.1"/>
    </source>
</evidence>
<dbReference type="FunFam" id="3.40.50.300:FF:000093">
    <property type="entry name" value="Fidgetin-like 1"/>
    <property type="match status" value="1"/>
</dbReference>
<dbReference type="GO" id="GO:0005524">
    <property type="term" value="F:ATP binding"/>
    <property type="evidence" value="ECO:0007669"/>
    <property type="project" value="UniProtKB-KW"/>
</dbReference>
<organism evidence="7 9">
    <name type="scientific">Trichuris muris</name>
    <name type="common">Mouse whipworm</name>
    <dbReference type="NCBI Taxonomy" id="70415"/>
    <lineage>
        <taxon>Eukaryota</taxon>
        <taxon>Metazoa</taxon>
        <taxon>Ecdysozoa</taxon>
        <taxon>Nematoda</taxon>
        <taxon>Enoplea</taxon>
        <taxon>Dorylaimia</taxon>
        <taxon>Trichinellida</taxon>
        <taxon>Trichuridae</taxon>
        <taxon>Trichuris</taxon>
    </lineage>
</organism>
<dbReference type="FunFam" id="1.10.8.60:FF:000022">
    <property type="entry name" value="Fidgetin like 1"/>
    <property type="match status" value="1"/>
</dbReference>
<dbReference type="InterPro" id="IPR003960">
    <property type="entry name" value="ATPase_AAA_CS"/>
</dbReference>
<keyword evidence="2 4" id="KW-0547">Nucleotide-binding</keyword>
<dbReference type="WBParaSite" id="TMUE_0000000123.1">
    <property type="protein sequence ID" value="TMUE_0000000123.1"/>
    <property type="gene ID" value="WBGene00296071"/>
</dbReference>
<reference evidence="7" key="1">
    <citation type="submission" date="2013-11" db="EMBL/GenBank/DDBJ databases">
        <authorList>
            <person name="Aslett M."/>
        </authorList>
    </citation>
    <scope>NUCLEOTIDE SEQUENCE [LARGE SCALE GENOMIC DNA]</scope>
    <source>
        <strain evidence="7">Edinburgh</strain>
    </source>
</reference>
<evidence type="ECO:0000256" key="1">
    <source>
        <dbReference type="ARBA" id="ARBA00006914"/>
    </source>
</evidence>
<dbReference type="GO" id="GO:0008568">
    <property type="term" value="F:microtubule severing ATPase activity"/>
    <property type="evidence" value="ECO:0007669"/>
    <property type="project" value="TreeGrafter"/>
</dbReference>
<dbReference type="Pfam" id="PF17862">
    <property type="entry name" value="AAA_lid_3"/>
    <property type="match status" value="1"/>
</dbReference>
<evidence type="ECO:0000256" key="5">
    <source>
        <dbReference type="SAM" id="MobiDB-lite"/>
    </source>
</evidence>
<dbReference type="Proteomes" id="UP000046395">
    <property type="component" value="Unassembled WGS sequence"/>
</dbReference>
<dbReference type="GO" id="GO:0016887">
    <property type="term" value="F:ATP hydrolysis activity"/>
    <property type="evidence" value="ECO:0007669"/>
    <property type="project" value="InterPro"/>
</dbReference>